<dbReference type="PANTHER" id="PTHR11101">
    <property type="entry name" value="PHOSPHATE TRANSPORTER"/>
    <property type="match status" value="1"/>
</dbReference>
<comment type="subcellular location">
    <subcellularLocation>
        <location evidence="1">Membrane</location>
        <topology evidence="1">Multi-pass membrane protein</topology>
    </subcellularLocation>
</comment>
<proteinExistence type="predicted"/>
<name>A0A6G7BGX4_9LACO</name>
<dbReference type="Proteomes" id="UP000501676">
    <property type="component" value="Chromosome"/>
</dbReference>
<dbReference type="GO" id="GO:0005315">
    <property type="term" value="F:phosphate transmembrane transporter activity"/>
    <property type="evidence" value="ECO:0007669"/>
    <property type="project" value="InterPro"/>
</dbReference>
<feature type="transmembrane region" description="Helical" evidence="6">
    <location>
        <begin position="188"/>
        <end position="206"/>
    </location>
</feature>
<dbReference type="GO" id="GO:0035435">
    <property type="term" value="P:phosphate ion transmembrane transport"/>
    <property type="evidence" value="ECO:0007669"/>
    <property type="project" value="TreeGrafter"/>
</dbReference>
<feature type="transmembrane region" description="Helical" evidence="6">
    <location>
        <begin position="152"/>
        <end position="176"/>
    </location>
</feature>
<reference evidence="7 8" key="1">
    <citation type="submission" date="2020-02" db="EMBL/GenBank/DDBJ databases">
        <title>Complete genome sequences of six Lactobacillus iners strains isolated from the human vagina.</title>
        <authorList>
            <person name="France M.T."/>
            <person name="Rutt L."/>
            <person name="Narina S."/>
            <person name="Arbaugh S."/>
            <person name="Humphrys M.S."/>
            <person name="Ma B."/>
            <person name="Hayward M.R."/>
            <person name="Relman D."/>
            <person name="Kwon D.S."/>
            <person name="Ravel J."/>
        </authorList>
    </citation>
    <scope>NUCLEOTIDE SEQUENCE [LARGE SCALE GENOMIC DNA]</scope>
    <source>
        <strain evidence="7 8">C0210C1</strain>
    </source>
</reference>
<dbReference type="InterPro" id="IPR001204">
    <property type="entry name" value="Phos_transporter"/>
</dbReference>
<accession>A0A6G7BGX4</accession>
<evidence type="ECO:0000256" key="4">
    <source>
        <dbReference type="ARBA" id="ARBA00022989"/>
    </source>
</evidence>
<feature type="transmembrane region" description="Helical" evidence="6">
    <location>
        <begin position="234"/>
        <end position="253"/>
    </location>
</feature>
<dbReference type="EMBL" id="CP049228">
    <property type="protein sequence ID" value="QIH23945.1"/>
    <property type="molecule type" value="Genomic_DNA"/>
</dbReference>
<evidence type="ECO:0000313" key="7">
    <source>
        <dbReference type="EMBL" id="QIH23945.1"/>
    </source>
</evidence>
<dbReference type="PANTHER" id="PTHR11101:SF80">
    <property type="entry name" value="PHOSPHATE TRANSPORTER"/>
    <property type="match status" value="1"/>
</dbReference>
<evidence type="ECO:0000256" key="3">
    <source>
        <dbReference type="ARBA" id="ARBA00022692"/>
    </source>
</evidence>
<evidence type="ECO:0000256" key="5">
    <source>
        <dbReference type="ARBA" id="ARBA00023136"/>
    </source>
</evidence>
<feature type="transmembrane region" description="Helical" evidence="6">
    <location>
        <begin position="274"/>
        <end position="295"/>
    </location>
</feature>
<feature type="transmembrane region" description="Helical" evidence="6">
    <location>
        <begin position="93"/>
        <end position="117"/>
    </location>
</feature>
<protein>
    <submittedName>
        <fullName evidence="7">Inorganic phosphate transporter</fullName>
    </submittedName>
</protein>
<feature type="transmembrane region" description="Helical" evidence="6">
    <location>
        <begin position="325"/>
        <end position="343"/>
    </location>
</feature>
<organism evidence="7 8">
    <name type="scientific">Lactobacillus iners</name>
    <dbReference type="NCBI Taxonomy" id="147802"/>
    <lineage>
        <taxon>Bacteria</taxon>
        <taxon>Bacillati</taxon>
        <taxon>Bacillota</taxon>
        <taxon>Bacilli</taxon>
        <taxon>Lactobacillales</taxon>
        <taxon>Lactobacillaceae</taxon>
        <taxon>Lactobacillus</taxon>
    </lineage>
</organism>
<keyword evidence="3 6" id="KW-0812">Transmembrane</keyword>
<dbReference type="AlphaFoldDB" id="A0A6G7BGX4"/>
<feature type="transmembrane region" description="Helical" evidence="6">
    <location>
        <begin position="55"/>
        <end position="73"/>
    </location>
</feature>
<keyword evidence="5 6" id="KW-0472">Membrane</keyword>
<dbReference type="Pfam" id="PF01384">
    <property type="entry name" value="PHO4"/>
    <property type="match status" value="1"/>
</dbReference>
<dbReference type="RefSeq" id="WP_164799203.1">
    <property type="nucleotide sequence ID" value="NZ_CP049225.1"/>
</dbReference>
<feature type="transmembrane region" description="Helical" evidence="6">
    <location>
        <begin position="124"/>
        <end position="140"/>
    </location>
</feature>
<evidence type="ECO:0000256" key="6">
    <source>
        <dbReference type="SAM" id="Phobius"/>
    </source>
</evidence>
<sequence length="350" mass="37468">MTISFSNFLGQVITNPGLAITVFLTLGVIFVNGWTDAPNAIATTVTTRTMRPKTAIVMSAIFNFFGVLIMTQINSSVASTISNMVDFGSDSRHAMIALSAALFSIVVYSVGASYFGIPTSESHSLIAGLTGAAIAMQNGLKGVNGTEWIKVIYGLFLSLFLGFVLGWLVCKLVILICRNFERKRTNKYISYAQILGSAAMSFMHGAQDGQKFIGVLLLGIAFANGHSDLVNTFIPIWLMIICSTVMGVGTSVGGEKIIKAVGMDMVKLEKYQGFASDLAGALCILISTLTGVPISTTHTKTSAIMGVGAVRRLSSINLSVVKDMMLTWVFTFPGCGIISYIMAKIFMAFF</sequence>
<gene>
    <name evidence="7" type="ORF">G6Z83_04420</name>
</gene>
<dbReference type="GO" id="GO:0016020">
    <property type="term" value="C:membrane"/>
    <property type="evidence" value="ECO:0007669"/>
    <property type="project" value="UniProtKB-SubCell"/>
</dbReference>
<keyword evidence="2" id="KW-0813">Transport</keyword>
<evidence type="ECO:0000256" key="2">
    <source>
        <dbReference type="ARBA" id="ARBA00022448"/>
    </source>
</evidence>
<evidence type="ECO:0000256" key="1">
    <source>
        <dbReference type="ARBA" id="ARBA00004141"/>
    </source>
</evidence>
<evidence type="ECO:0000313" key="8">
    <source>
        <dbReference type="Proteomes" id="UP000501676"/>
    </source>
</evidence>
<feature type="transmembrane region" description="Helical" evidence="6">
    <location>
        <begin position="12"/>
        <end position="34"/>
    </location>
</feature>
<keyword evidence="4 6" id="KW-1133">Transmembrane helix</keyword>